<keyword evidence="5 7" id="KW-1133">Transmembrane helix</keyword>
<evidence type="ECO:0000313" key="9">
    <source>
        <dbReference type="EMBL" id="VCU11050.1"/>
    </source>
</evidence>
<dbReference type="SUPFAM" id="SSF51735">
    <property type="entry name" value="NAD(P)-binding Rossmann-fold domains"/>
    <property type="match status" value="1"/>
</dbReference>
<feature type="transmembrane region" description="Helical" evidence="7">
    <location>
        <begin position="224"/>
        <end position="254"/>
    </location>
</feature>
<evidence type="ECO:0000256" key="2">
    <source>
        <dbReference type="ARBA" id="ARBA00005551"/>
    </source>
</evidence>
<comment type="similarity">
    <text evidence="2">Belongs to the monovalent cation:proton antiporter 2 (CPA2) transporter (TC 2.A.37) family.</text>
</comment>
<dbReference type="Gene3D" id="1.20.1530.20">
    <property type="match status" value="1"/>
</dbReference>
<keyword evidence="4 7" id="KW-0812">Transmembrane</keyword>
<comment type="caution">
    <text evidence="9">The sequence shown here is derived from an EMBL/GenBank/DDBJ whole genome shotgun (WGS) entry which is preliminary data.</text>
</comment>
<dbReference type="GO" id="GO:0015297">
    <property type="term" value="F:antiporter activity"/>
    <property type="evidence" value="ECO:0007669"/>
    <property type="project" value="InterPro"/>
</dbReference>
<keyword evidence="10" id="KW-1185">Reference proteome</keyword>
<organism evidence="9 10">
    <name type="scientific">Rhodoplanes serenus</name>
    <dbReference type="NCBI Taxonomy" id="200615"/>
    <lineage>
        <taxon>Bacteria</taxon>
        <taxon>Pseudomonadati</taxon>
        <taxon>Pseudomonadota</taxon>
        <taxon>Alphaproteobacteria</taxon>
        <taxon>Hyphomicrobiales</taxon>
        <taxon>Nitrobacteraceae</taxon>
        <taxon>Rhodoplanes</taxon>
    </lineage>
</organism>
<feature type="domain" description="RCK N-terminal" evidence="8">
    <location>
        <begin position="417"/>
        <end position="534"/>
    </location>
</feature>
<feature type="transmembrane region" description="Helical" evidence="7">
    <location>
        <begin position="118"/>
        <end position="139"/>
    </location>
</feature>
<sequence>MDAQGLGLLPTLVVSLTIAFAGGVLARAVRLPPILGYLGAGIVVGPFTPGFIADQTIANELAEIGVALLLFGVGLHFSFTDLLAVRRVAVPGALLQIAVTTAIGLTVGQVVLGLDPVAATIVGLSLAIASTAVATRALEERGQLTAPAGRIALGWLVVQDLVVILALVLIPALGTGAASAADFATQLGRAVLQLVGFVAIILLVGRRAIPSLLGYVARLGSRELFTLAVAVVALGVAYGSSLLFGISLALAAFFAGVVLGESDLNHHAAAEAMPMQHVFAVLFFVSAGMLFDPTTLVRMPLEIAAVVVAIVVGTGLATLLILLGLRASPETAGVVGATFAQIGEFSFILTDLAVRRGMLPTSGRDLVLAAALIAIIVNPLVFPLLARLAVWLGHLPMVERWRGRGGPPLPHRAPRVSNHAILIGHGRVGATVATALARHGLPYVVVEADRRLAERLRERGGHVVYGDATREEVLAAALPQAARLIVVALPDAFQARRVISLARTLNPKIETAVRTHSDAEAHYLADLGVGLAVMGEREIAFGMSDFALQRLGVSAEDAQETVNRLRARKRPVASAA</sequence>
<dbReference type="AlphaFoldDB" id="A0A327KCX4"/>
<dbReference type="EMBL" id="UWOC01000187">
    <property type="protein sequence ID" value="VCU11050.1"/>
    <property type="molecule type" value="Genomic_DNA"/>
</dbReference>
<feature type="transmembrane region" description="Helical" evidence="7">
    <location>
        <begin position="274"/>
        <end position="291"/>
    </location>
</feature>
<evidence type="ECO:0000256" key="7">
    <source>
        <dbReference type="SAM" id="Phobius"/>
    </source>
</evidence>
<gene>
    <name evidence="9" type="primary">ybaL_2</name>
    <name evidence="9" type="ORF">RHODGE_RHODGE_04254</name>
</gene>
<feature type="transmembrane region" description="Helical" evidence="7">
    <location>
        <begin position="64"/>
        <end position="85"/>
    </location>
</feature>
<feature type="transmembrane region" description="Helical" evidence="7">
    <location>
        <begin position="331"/>
        <end position="354"/>
    </location>
</feature>
<dbReference type="InterPro" id="IPR038770">
    <property type="entry name" value="Na+/solute_symporter_sf"/>
</dbReference>
<accession>A0A327KCX4</accession>
<dbReference type="InterPro" id="IPR006153">
    <property type="entry name" value="Cation/H_exchanger_TM"/>
</dbReference>
<dbReference type="InterPro" id="IPR003148">
    <property type="entry name" value="RCK_N"/>
</dbReference>
<evidence type="ECO:0000256" key="4">
    <source>
        <dbReference type="ARBA" id="ARBA00022692"/>
    </source>
</evidence>
<dbReference type="Gene3D" id="3.40.50.720">
    <property type="entry name" value="NAD(P)-binding Rossmann-like Domain"/>
    <property type="match status" value="1"/>
</dbReference>
<protein>
    <submittedName>
        <fullName evidence="9">Inner membrane protein YbaL</fullName>
    </submittedName>
</protein>
<name>A0A327KCX4_9BRAD</name>
<feature type="transmembrane region" description="Helical" evidence="7">
    <location>
        <begin position="151"/>
        <end position="174"/>
    </location>
</feature>
<keyword evidence="3" id="KW-0813">Transport</keyword>
<dbReference type="GO" id="GO:1902600">
    <property type="term" value="P:proton transmembrane transport"/>
    <property type="evidence" value="ECO:0007669"/>
    <property type="project" value="InterPro"/>
</dbReference>
<dbReference type="PROSITE" id="PS51201">
    <property type="entry name" value="RCK_N"/>
    <property type="match status" value="1"/>
</dbReference>
<keyword evidence="6 7" id="KW-0472">Membrane</keyword>
<dbReference type="Pfam" id="PF02254">
    <property type="entry name" value="TrkA_N"/>
    <property type="match status" value="1"/>
</dbReference>
<evidence type="ECO:0000256" key="5">
    <source>
        <dbReference type="ARBA" id="ARBA00022989"/>
    </source>
</evidence>
<feature type="transmembrane region" description="Helical" evidence="7">
    <location>
        <begin position="186"/>
        <end position="204"/>
    </location>
</feature>
<comment type="subcellular location">
    <subcellularLocation>
        <location evidence="1">Membrane</location>
        <topology evidence="1">Multi-pass membrane protein</topology>
    </subcellularLocation>
</comment>
<dbReference type="OrthoDB" id="9781411at2"/>
<dbReference type="GO" id="GO:0006813">
    <property type="term" value="P:potassium ion transport"/>
    <property type="evidence" value="ECO:0007669"/>
    <property type="project" value="InterPro"/>
</dbReference>
<evidence type="ECO:0000256" key="1">
    <source>
        <dbReference type="ARBA" id="ARBA00004141"/>
    </source>
</evidence>
<dbReference type="PANTHER" id="PTHR42751">
    <property type="entry name" value="SODIUM/HYDROGEN EXCHANGER FAMILY/TRKA DOMAIN PROTEIN"/>
    <property type="match status" value="1"/>
</dbReference>
<proteinExistence type="inferred from homology"/>
<evidence type="ECO:0000259" key="8">
    <source>
        <dbReference type="PROSITE" id="PS51201"/>
    </source>
</evidence>
<dbReference type="RefSeq" id="WP_111384247.1">
    <property type="nucleotide sequence ID" value="NZ_NPEW01000031.1"/>
</dbReference>
<dbReference type="Pfam" id="PF00999">
    <property type="entry name" value="Na_H_Exchanger"/>
    <property type="match status" value="1"/>
</dbReference>
<feature type="transmembrane region" description="Helical" evidence="7">
    <location>
        <begin position="6"/>
        <end position="27"/>
    </location>
</feature>
<evidence type="ECO:0000256" key="3">
    <source>
        <dbReference type="ARBA" id="ARBA00022448"/>
    </source>
</evidence>
<feature type="transmembrane region" description="Helical" evidence="7">
    <location>
        <begin position="303"/>
        <end position="325"/>
    </location>
</feature>
<feature type="transmembrane region" description="Helical" evidence="7">
    <location>
        <begin position="34"/>
        <end position="52"/>
    </location>
</feature>
<feature type="transmembrane region" description="Helical" evidence="7">
    <location>
        <begin position="366"/>
        <end position="392"/>
    </location>
</feature>
<dbReference type="PANTHER" id="PTHR42751:SF1">
    <property type="entry name" value="CATION_PROTON ANTIPORTER YBAL-RELATED"/>
    <property type="match status" value="1"/>
</dbReference>
<evidence type="ECO:0000313" key="10">
    <source>
        <dbReference type="Proteomes" id="UP000289200"/>
    </source>
</evidence>
<dbReference type="GO" id="GO:0016020">
    <property type="term" value="C:membrane"/>
    <property type="evidence" value="ECO:0007669"/>
    <property type="project" value="UniProtKB-SubCell"/>
</dbReference>
<dbReference type="Proteomes" id="UP000289200">
    <property type="component" value="Unassembled WGS sequence"/>
</dbReference>
<dbReference type="InterPro" id="IPR036291">
    <property type="entry name" value="NAD(P)-bd_dom_sf"/>
</dbReference>
<evidence type="ECO:0000256" key="6">
    <source>
        <dbReference type="ARBA" id="ARBA00023136"/>
    </source>
</evidence>
<reference evidence="10" key="1">
    <citation type="submission" date="2018-10" db="EMBL/GenBank/DDBJ databases">
        <authorList>
            <person name="Peiro R."/>
            <person name="Begona"/>
            <person name="Cbmso G."/>
            <person name="Lopez M."/>
            <person name="Gonzalez S."/>
            <person name="Sacristan E."/>
            <person name="Castillo E."/>
        </authorList>
    </citation>
    <scope>NUCLEOTIDE SEQUENCE [LARGE SCALE GENOMIC DNA]</scope>
</reference>
<feature type="transmembrane region" description="Helical" evidence="7">
    <location>
        <begin position="92"/>
        <end position="112"/>
    </location>
</feature>